<gene>
    <name evidence="1" type="ORF">ACH5RR_000800</name>
</gene>
<keyword evidence="2" id="KW-1185">Reference proteome</keyword>
<accession>A0ABD3B1Q2</accession>
<dbReference type="EMBL" id="JBJUIK010000001">
    <property type="protein sequence ID" value="KAL3537434.1"/>
    <property type="molecule type" value="Genomic_DNA"/>
</dbReference>
<reference evidence="1 2" key="1">
    <citation type="submission" date="2024-11" db="EMBL/GenBank/DDBJ databases">
        <title>A near-complete genome assembly of Cinchona calisaya.</title>
        <authorList>
            <person name="Lian D.C."/>
            <person name="Zhao X.W."/>
            <person name="Wei L."/>
        </authorList>
    </citation>
    <scope>NUCLEOTIDE SEQUENCE [LARGE SCALE GENOMIC DNA]</scope>
    <source>
        <tissue evidence="1">Nenye</tissue>
    </source>
</reference>
<dbReference type="AlphaFoldDB" id="A0ABD3B1Q2"/>
<comment type="caution">
    <text evidence="1">The sequence shown here is derived from an EMBL/GenBank/DDBJ whole genome shotgun (WGS) entry which is preliminary data.</text>
</comment>
<evidence type="ECO:0000313" key="1">
    <source>
        <dbReference type="EMBL" id="KAL3537434.1"/>
    </source>
</evidence>
<protein>
    <submittedName>
        <fullName evidence="1">Uncharacterized protein</fullName>
    </submittedName>
</protein>
<dbReference type="Proteomes" id="UP001630127">
    <property type="component" value="Unassembled WGS sequence"/>
</dbReference>
<proteinExistence type="predicted"/>
<feature type="non-terminal residue" evidence="1">
    <location>
        <position position="54"/>
    </location>
</feature>
<evidence type="ECO:0000313" key="2">
    <source>
        <dbReference type="Proteomes" id="UP001630127"/>
    </source>
</evidence>
<organism evidence="1 2">
    <name type="scientific">Cinchona calisaya</name>
    <dbReference type="NCBI Taxonomy" id="153742"/>
    <lineage>
        <taxon>Eukaryota</taxon>
        <taxon>Viridiplantae</taxon>
        <taxon>Streptophyta</taxon>
        <taxon>Embryophyta</taxon>
        <taxon>Tracheophyta</taxon>
        <taxon>Spermatophyta</taxon>
        <taxon>Magnoliopsida</taxon>
        <taxon>eudicotyledons</taxon>
        <taxon>Gunneridae</taxon>
        <taxon>Pentapetalae</taxon>
        <taxon>asterids</taxon>
        <taxon>lamiids</taxon>
        <taxon>Gentianales</taxon>
        <taxon>Rubiaceae</taxon>
        <taxon>Cinchonoideae</taxon>
        <taxon>Cinchoneae</taxon>
        <taxon>Cinchona</taxon>
    </lineage>
</organism>
<name>A0ABD3B1Q2_9GENT</name>
<feature type="non-terminal residue" evidence="1">
    <location>
        <position position="1"/>
    </location>
</feature>
<sequence length="54" mass="6283">IIWFQLRPDLKVSLWRCICFECGRSITMLTKRIGESGHLRLCKIAANVLIFFGQ</sequence>